<dbReference type="EMBL" id="AXCR01000010">
    <property type="protein sequence ID" value="KJR83610.1"/>
    <property type="molecule type" value="Genomic_DNA"/>
</dbReference>
<accession>A0A0F2M478</accession>
<dbReference type="RefSeq" id="XP_016586286.1">
    <property type="nucleotide sequence ID" value="XM_016736941.1"/>
</dbReference>
<reference evidence="1 2" key="1">
    <citation type="journal article" date="2014" name="BMC Genomics">
        <title>Comparative genomics of the major fungal agents of human and animal Sporotrichosis: Sporothrix schenckii and Sporothrix brasiliensis.</title>
        <authorList>
            <person name="Teixeira M.M."/>
            <person name="de Almeida L.G."/>
            <person name="Kubitschek-Barreira P."/>
            <person name="Alves F.L."/>
            <person name="Kioshima E.S."/>
            <person name="Abadio A.K."/>
            <person name="Fernandes L."/>
            <person name="Derengowski L.S."/>
            <person name="Ferreira K.S."/>
            <person name="Souza R.C."/>
            <person name="Ruiz J.C."/>
            <person name="de Andrade N.C."/>
            <person name="Paes H.C."/>
            <person name="Nicola A.M."/>
            <person name="Albuquerque P."/>
            <person name="Gerber A.L."/>
            <person name="Martins V.P."/>
            <person name="Peconick L.D."/>
            <person name="Neto A.V."/>
            <person name="Chaucanez C.B."/>
            <person name="Silva P.A."/>
            <person name="Cunha O.L."/>
            <person name="de Oliveira F.F."/>
            <person name="dos Santos T.C."/>
            <person name="Barros A.L."/>
            <person name="Soares M.A."/>
            <person name="de Oliveira L.M."/>
            <person name="Marini M.M."/>
            <person name="Villalobos-Duno H."/>
            <person name="Cunha M.M."/>
            <person name="de Hoog S."/>
            <person name="da Silveira J.F."/>
            <person name="Henrissat B."/>
            <person name="Nino-Vega G.A."/>
            <person name="Cisalpino P.S."/>
            <person name="Mora-Montes H.M."/>
            <person name="Almeida S.R."/>
            <person name="Stajich J.E."/>
            <person name="Lopes-Bezerra L.M."/>
            <person name="Vasconcelos A.T."/>
            <person name="Felipe M.S."/>
        </authorList>
    </citation>
    <scope>NUCLEOTIDE SEQUENCE [LARGE SCALE GENOMIC DNA]</scope>
    <source>
        <strain evidence="1 2">1099-18</strain>
    </source>
</reference>
<organism evidence="1 2">
    <name type="scientific">Sporothrix schenckii 1099-18</name>
    <dbReference type="NCBI Taxonomy" id="1397361"/>
    <lineage>
        <taxon>Eukaryota</taxon>
        <taxon>Fungi</taxon>
        <taxon>Dikarya</taxon>
        <taxon>Ascomycota</taxon>
        <taxon>Pezizomycotina</taxon>
        <taxon>Sordariomycetes</taxon>
        <taxon>Sordariomycetidae</taxon>
        <taxon>Ophiostomatales</taxon>
        <taxon>Ophiostomataceae</taxon>
        <taxon>Sporothrix</taxon>
    </lineage>
</organism>
<name>A0A0F2M478_SPOSC</name>
<evidence type="ECO:0000313" key="2">
    <source>
        <dbReference type="Proteomes" id="UP000033710"/>
    </source>
</evidence>
<sequence>MQDTTAKRPPRHPRWHHYEACLGLNVSPLQEDDTGKRKMIHDVPSEDKCSHGDKARTVRPGMLESLVGASQRQWICQGVLTRGRHQGIIRRCLGSDFRIYFHKVSN</sequence>
<reference evidence="1 2" key="2">
    <citation type="journal article" date="2015" name="Eukaryot. Cell">
        <title>Asexual propagation of a virulent clone complex in a human and feline outbreak of sporotrichosis.</title>
        <authorList>
            <person name="Teixeira Mde M."/>
            <person name="Rodrigues A.M."/>
            <person name="Tsui C.K."/>
            <person name="de Almeida L.G."/>
            <person name="Van Diepeningen A.D."/>
            <person name="van den Ende B.G."/>
            <person name="Fernandes G.F."/>
            <person name="Kano R."/>
            <person name="Hamelin R.C."/>
            <person name="Lopes-Bezerra L.M."/>
            <person name="Vasconcelos A.T."/>
            <person name="de Hoog S."/>
            <person name="de Camargo Z.P."/>
            <person name="Felipe M.S."/>
        </authorList>
    </citation>
    <scope>NUCLEOTIDE SEQUENCE [LARGE SCALE GENOMIC DNA]</scope>
    <source>
        <strain evidence="1 2">1099-18</strain>
    </source>
</reference>
<proteinExistence type="predicted"/>
<gene>
    <name evidence="1" type="ORF">SPSK_10597</name>
</gene>
<dbReference type="KEGG" id="ssck:SPSK_10597"/>
<dbReference type="VEuPathDB" id="FungiDB:SPSK_10597"/>
<dbReference type="GeneID" id="27672218"/>
<protein>
    <submittedName>
        <fullName evidence="1">Uncharacterized protein</fullName>
    </submittedName>
</protein>
<comment type="caution">
    <text evidence="1">The sequence shown here is derived from an EMBL/GenBank/DDBJ whole genome shotgun (WGS) entry which is preliminary data.</text>
</comment>
<evidence type="ECO:0000313" key="1">
    <source>
        <dbReference type="EMBL" id="KJR83610.1"/>
    </source>
</evidence>
<dbReference type="Proteomes" id="UP000033710">
    <property type="component" value="Unassembled WGS sequence"/>
</dbReference>
<dbReference type="AlphaFoldDB" id="A0A0F2M478"/>